<keyword evidence="2" id="KW-1185">Reference proteome</keyword>
<protein>
    <submittedName>
        <fullName evidence="1">Aldose 1-epimerase</fullName>
    </submittedName>
</protein>
<evidence type="ECO:0000313" key="1">
    <source>
        <dbReference type="EMBL" id="TBU80687.1"/>
    </source>
</evidence>
<evidence type="ECO:0000313" key="2">
    <source>
        <dbReference type="Proteomes" id="UP000292302"/>
    </source>
</evidence>
<dbReference type="OrthoDB" id="9808779at2"/>
<name>A0A4Q9QMA1_9GAMM</name>
<dbReference type="SUPFAM" id="SSF74650">
    <property type="entry name" value="Galactose mutarotase-like"/>
    <property type="match status" value="1"/>
</dbReference>
<dbReference type="AlphaFoldDB" id="A0A4Q9QMA1"/>
<dbReference type="Gene3D" id="2.70.98.10">
    <property type="match status" value="1"/>
</dbReference>
<dbReference type="InterPro" id="IPR011013">
    <property type="entry name" value="Gal_mutarotase_sf_dom"/>
</dbReference>
<dbReference type="Pfam" id="PF01263">
    <property type="entry name" value="Aldose_epim"/>
    <property type="match status" value="1"/>
</dbReference>
<proteinExistence type="predicted"/>
<dbReference type="CDD" id="cd09021">
    <property type="entry name" value="Aldose_epim_Ec_YphB"/>
    <property type="match status" value="1"/>
</dbReference>
<dbReference type="InterPro" id="IPR008183">
    <property type="entry name" value="Aldose_1/G6P_1-epimerase"/>
</dbReference>
<accession>A0A4Q9QMA1</accession>
<dbReference type="GO" id="GO:0005975">
    <property type="term" value="P:carbohydrate metabolic process"/>
    <property type="evidence" value="ECO:0007669"/>
    <property type="project" value="InterPro"/>
</dbReference>
<dbReference type="RefSeq" id="WP_131179758.1">
    <property type="nucleotide sequence ID" value="NZ_QJUI01000007.1"/>
</dbReference>
<dbReference type="InterPro" id="IPR014718">
    <property type="entry name" value="GH-type_carb-bd"/>
</dbReference>
<dbReference type="Proteomes" id="UP000292302">
    <property type="component" value="Unassembled WGS sequence"/>
</dbReference>
<comment type="caution">
    <text evidence="1">The sequence shown here is derived from an EMBL/GenBank/DDBJ whole genome shotgun (WGS) entry which is preliminary data.</text>
</comment>
<dbReference type="GO" id="GO:0030246">
    <property type="term" value="F:carbohydrate binding"/>
    <property type="evidence" value="ECO:0007669"/>
    <property type="project" value="InterPro"/>
</dbReference>
<dbReference type="EMBL" id="QJUI01000007">
    <property type="protein sequence ID" value="TBU80687.1"/>
    <property type="molecule type" value="Genomic_DNA"/>
</dbReference>
<dbReference type="GO" id="GO:0016853">
    <property type="term" value="F:isomerase activity"/>
    <property type="evidence" value="ECO:0007669"/>
    <property type="project" value="InterPro"/>
</dbReference>
<gene>
    <name evidence="1" type="ORF">DNK06_09330</name>
</gene>
<reference evidence="1 2" key="1">
    <citation type="submission" date="2018-06" db="EMBL/GenBank/DDBJ databases">
        <title>Three novel Pseudomonas species isolated from symptomatic oak.</title>
        <authorList>
            <person name="Bueno-Gonzalez V."/>
            <person name="Brady C."/>
        </authorList>
    </citation>
    <scope>NUCLEOTIDE SEQUENCE [LARGE SCALE GENOMIC DNA]</scope>
    <source>
        <strain evidence="1 2">P9A</strain>
    </source>
</reference>
<sequence>MPLDTLHLQDRFTRLTLAPQTGGSIANWTVKDSGQPLLRPSDEQALQAGTPRRLGCYPLAPWSNRISDGGFDNPQGWLALEANADNSPMPIHGSAWQQPWQVVEHNEVSALLRLESQIPFAYIAQQRIRLHEGRLDIHLQVTHMADAPMWHGLGLHPYFPRLPNTRLQARAEQVWQCGSDSLPTHLSELPADWNFAEERDLPLQHTDNAFTDWNGQARILQPDAGYSLDISAEGSGLYLLFCPEQMPFFCFEPVSHPVNAHHMPGKPGLVLLCRGQSHSLTFSLQYNPLT</sequence>
<organism evidence="1 2">
    <name type="scientific">Phytopseudomonas daroniae</name>
    <dbReference type="NCBI Taxonomy" id="2487519"/>
    <lineage>
        <taxon>Bacteria</taxon>
        <taxon>Pseudomonadati</taxon>
        <taxon>Pseudomonadota</taxon>
        <taxon>Gammaproteobacteria</taxon>
        <taxon>Pseudomonadales</taxon>
        <taxon>Pseudomonadaceae</taxon>
        <taxon>Phytopseudomonas</taxon>
    </lineage>
</organism>